<dbReference type="Pfam" id="PF06743">
    <property type="entry name" value="FAST_1"/>
    <property type="match status" value="1"/>
</dbReference>
<gene>
    <name evidence="4" type="primary">putative Protein TBRG4</name>
    <name evidence="4" type="ORF">CLUMA_CG008410</name>
</gene>
<dbReference type="Proteomes" id="UP000183832">
    <property type="component" value="Unassembled WGS sequence"/>
</dbReference>
<dbReference type="EMBL" id="CVRI01000040">
    <property type="protein sequence ID" value="CRK94919.1"/>
    <property type="molecule type" value="Genomic_DNA"/>
</dbReference>
<evidence type="ECO:0000256" key="1">
    <source>
        <dbReference type="ARBA" id="ARBA00004173"/>
    </source>
</evidence>
<dbReference type="GO" id="GO:0003723">
    <property type="term" value="F:RNA binding"/>
    <property type="evidence" value="ECO:0007669"/>
    <property type="project" value="TreeGrafter"/>
</dbReference>
<dbReference type="PANTHER" id="PTHR21228">
    <property type="entry name" value="FAST LEU-RICH DOMAIN-CONTAINING"/>
    <property type="match status" value="1"/>
</dbReference>
<dbReference type="OrthoDB" id="6501018at2759"/>
<name>A0A1J1I3K7_9DIPT</name>
<evidence type="ECO:0000259" key="3">
    <source>
        <dbReference type="PROSITE" id="PS51286"/>
    </source>
</evidence>
<evidence type="ECO:0000256" key="2">
    <source>
        <dbReference type="ARBA" id="ARBA00023128"/>
    </source>
</evidence>
<keyword evidence="2" id="KW-0496">Mitochondrion</keyword>
<dbReference type="GO" id="GO:0005759">
    <property type="term" value="C:mitochondrial matrix"/>
    <property type="evidence" value="ECO:0007669"/>
    <property type="project" value="TreeGrafter"/>
</dbReference>
<feature type="domain" description="RAP" evidence="3">
    <location>
        <begin position="493"/>
        <end position="552"/>
    </location>
</feature>
<dbReference type="AlphaFoldDB" id="A0A1J1I3K7"/>
<evidence type="ECO:0000313" key="4">
    <source>
        <dbReference type="EMBL" id="CRK94919.1"/>
    </source>
</evidence>
<dbReference type="SMART" id="SM00952">
    <property type="entry name" value="RAP"/>
    <property type="match status" value="1"/>
</dbReference>
<dbReference type="STRING" id="568069.A0A1J1I3K7"/>
<reference evidence="4 5" key="1">
    <citation type="submission" date="2015-04" db="EMBL/GenBank/DDBJ databases">
        <authorList>
            <person name="Syromyatnikov M.Y."/>
            <person name="Popov V.N."/>
        </authorList>
    </citation>
    <scope>NUCLEOTIDE SEQUENCE [LARGE SCALE GENOMIC DNA]</scope>
</reference>
<dbReference type="PROSITE" id="PS51286">
    <property type="entry name" value="RAP"/>
    <property type="match status" value="1"/>
</dbReference>
<evidence type="ECO:0000313" key="5">
    <source>
        <dbReference type="Proteomes" id="UP000183832"/>
    </source>
</evidence>
<dbReference type="GO" id="GO:0035770">
    <property type="term" value="C:ribonucleoprotein granule"/>
    <property type="evidence" value="ECO:0007669"/>
    <property type="project" value="TreeGrafter"/>
</dbReference>
<comment type="subcellular location">
    <subcellularLocation>
        <location evidence="1">Mitochondrion</location>
    </subcellularLocation>
</comment>
<dbReference type="InterPro" id="IPR050870">
    <property type="entry name" value="FAST_kinase"/>
</dbReference>
<protein>
    <submittedName>
        <fullName evidence="4">CLUMA_CG008410, isoform A</fullName>
    </submittedName>
</protein>
<sequence>MFNLSRYATLSSFVKNFGASRKIFASTSVLADKKDSVDNQKPEKEVKQIKNPTVAAVFATLNEPDQPNVSERINKNQKIHIDNVISKANTVNGLLSIADNRSDLNRKHALKIVSILAEWSTINRTKVSEFENDPRFTKLCRMLGRTLNIKNAVSANMNTNNNDRALNKISSFRTDDLNVVLGVTGDDEAAKLVASISLPQMVKVMKNLAIKKKRSTPLLHALANNISSCSQQLDIKQCADVLYSMSILNFLDTVLLTKLGNDIQENLKLPVERSSVIGSIISSLGFLKYRDTLVLDILCDWIVKTHEICRPQDITAMFFSLGLLNYMPPNMEESLKTKLVESLTPLDFKNPSDYLSYVWSLLALNISSEDLLSHVLQQDFIDKLTRSSVDRELHAAVKMKLLNINANVKFIPTYKGSMLSREKHKEIYNVPLVYNKEKQVIVNGMQDAIRSLVPEGLLTLNRDTNMGFVIDAEIYVNDKGTPVEKDTKDAKKVAIMMHDYKDACHGPHFHLNGITSLNARLLTLAGYHVLSVPYTEFSISDKVLKRVQYLEALIRSLNKN</sequence>
<dbReference type="InterPro" id="IPR013584">
    <property type="entry name" value="RAP"/>
</dbReference>
<dbReference type="PANTHER" id="PTHR21228:SF69">
    <property type="entry name" value="GH07286P"/>
    <property type="match status" value="1"/>
</dbReference>
<dbReference type="InterPro" id="IPR010622">
    <property type="entry name" value="FAST_Leu-rich"/>
</dbReference>
<dbReference type="GO" id="GO:0044528">
    <property type="term" value="P:regulation of mitochondrial mRNA stability"/>
    <property type="evidence" value="ECO:0007669"/>
    <property type="project" value="InterPro"/>
</dbReference>
<dbReference type="Pfam" id="PF08368">
    <property type="entry name" value="FAST_2"/>
    <property type="match status" value="1"/>
</dbReference>
<accession>A0A1J1I3K7</accession>
<proteinExistence type="predicted"/>
<organism evidence="4 5">
    <name type="scientific">Clunio marinus</name>
    <dbReference type="NCBI Taxonomy" id="568069"/>
    <lineage>
        <taxon>Eukaryota</taxon>
        <taxon>Metazoa</taxon>
        <taxon>Ecdysozoa</taxon>
        <taxon>Arthropoda</taxon>
        <taxon>Hexapoda</taxon>
        <taxon>Insecta</taxon>
        <taxon>Pterygota</taxon>
        <taxon>Neoptera</taxon>
        <taxon>Endopterygota</taxon>
        <taxon>Diptera</taxon>
        <taxon>Nematocera</taxon>
        <taxon>Chironomoidea</taxon>
        <taxon>Chironomidae</taxon>
        <taxon>Clunio</taxon>
    </lineage>
</organism>
<keyword evidence="5" id="KW-1185">Reference proteome</keyword>
<dbReference type="GO" id="GO:0000963">
    <property type="term" value="P:mitochondrial RNA processing"/>
    <property type="evidence" value="ECO:0007669"/>
    <property type="project" value="TreeGrafter"/>
</dbReference>
<dbReference type="InterPro" id="IPR013579">
    <property type="entry name" value="FAST_2"/>
</dbReference>